<sequence>MGHRRQQPPARVVDLGRRWQPQRAAAHPTRRCHHRRRSLVPASPTRSPLQRWRVEAAHPTAAAASAPRRQTPTRGGCSSGSGPPASWSRRRPAPRGGWCPRPRLRRRQEPRPAARALGGRELADEAAVDAQQRHRRRVGAEQPHQSGPQWHARAHGHAHHRLVGGGGDAGVDGGVAASPARATHHGGRCGDRVLREHPKRSPPHQPRDDRRLGEEVHHVAAVGVDERHPVGAPARRGLDRLRQRRGRVEADELVAPRRDGHRPRLAREHRGQRVAAAAAAAPMPSAALPPKVSAAITDDATSMSSRMAV</sequence>
<evidence type="ECO:0000313" key="2">
    <source>
        <dbReference type="Proteomes" id="UP000798662"/>
    </source>
</evidence>
<reference evidence="1" key="1">
    <citation type="submission" date="2019-11" db="EMBL/GenBank/DDBJ databases">
        <title>Nori genome reveals adaptations in red seaweeds to the harsh intertidal environment.</title>
        <authorList>
            <person name="Wang D."/>
            <person name="Mao Y."/>
        </authorList>
    </citation>
    <scope>NUCLEOTIDE SEQUENCE</scope>
    <source>
        <tissue evidence="1">Gametophyte</tissue>
    </source>
</reference>
<keyword evidence="2" id="KW-1185">Reference proteome</keyword>
<organism evidence="1 2">
    <name type="scientific">Pyropia yezoensis</name>
    <name type="common">Susabi-nori</name>
    <name type="synonym">Porphyra yezoensis</name>
    <dbReference type="NCBI Taxonomy" id="2788"/>
    <lineage>
        <taxon>Eukaryota</taxon>
        <taxon>Rhodophyta</taxon>
        <taxon>Bangiophyceae</taxon>
        <taxon>Bangiales</taxon>
        <taxon>Bangiaceae</taxon>
        <taxon>Pyropia</taxon>
    </lineage>
</organism>
<evidence type="ECO:0000313" key="1">
    <source>
        <dbReference type="EMBL" id="KAK1863255.1"/>
    </source>
</evidence>
<comment type="caution">
    <text evidence="1">The sequence shown here is derived from an EMBL/GenBank/DDBJ whole genome shotgun (WGS) entry which is preliminary data.</text>
</comment>
<name>A0ACC3BZS6_PYRYE</name>
<dbReference type="Proteomes" id="UP000798662">
    <property type="component" value="Chromosome 2"/>
</dbReference>
<proteinExistence type="predicted"/>
<dbReference type="EMBL" id="CM020619">
    <property type="protein sequence ID" value="KAK1863255.1"/>
    <property type="molecule type" value="Genomic_DNA"/>
</dbReference>
<gene>
    <name evidence="1" type="ORF">I4F81_005813</name>
</gene>
<protein>
    <submittedName>
        <fullName evidence="1">Uncharacterized protein</fullName>
    </submittedName>
</protein>
<accession>A0ACC3BZS6</accession>